<feature type="domain" description="HotDog ACOT-type" evidence="4">
    <location>
        <begin position="7"/>
        <end position="120"/>
    </location>
</feature>
<dbReference type="RefSeq" id="WP_345920631.1">
    <property type="nucleotide sequence ID" value="NZ_JBDIVE010000009.1"/>
</dbReference>
<proteinExistence type="inferred from homology"/>
<dbReference type="SUPFAM" id="SSF54637">
    <property type="entry name" value="Thioesterase/thiol ester dehydrase-isomerase"/>
    <property type="match status" value="1"/>
</dbReference>
<dbReference type="InterPro" id="IPR006683">
    <property type="entry name" value="Thioestr_dom"/>
</dbReference>
<dbReference type="PROSITE" id="PS51770">
    <property type="entry name" value="HOTDOG_ACOT"/>
    <property type="match status" value="1"/>
</dbReference>
<dbReference type="PANTHER" id="PTHR11049">
    <property type="entry name" value="ACYL COENZYME A THIOESTER HYDROLASE"/>
    <property type="match status" value="1"/>
</dbReference>
<organism evidence="5 6">
    <name type="scientific">Uliginosibacterium sediminicola</name>
    <dbReference type="NCBI Taxonomy" id="2024550"/>
    <lineage>
        <taxon>Bacteria</taxon>
        <taxon>Pseudomonadati</taxon>
        <taxon>Pseudomonadota</taxon>
        <taxon>Betaproteobacteria</taxon>
        <taxon>Rhodocyclales</taxon>
        <taxon>Zoogloeaceae</taxon>
        <taxon>Uliginosibacterium</taxon>
    </lineage>
</organism>
<dbReference type="InterPro" id="IPR040170">
    <property type="entry name" value="Cytosol_ACT"/>
</dbReference>
<keyword evidence="2 3" id="KW-0378">Hydrolase</keyword>
<protein>
    <submittedName>
        <fullName evidence="5">Hotdog domain-containing protein</fullName>
    </submittedName>
</protein>
<evidence type="ECO:0000313" key="5">
    <source>
        <dbReference type="EMBL" id="MEN3069857.1"/>
    </source>
</evidence>
<sequence>MSVVELPAYEPVLRVLAMPKDLNAAGDVFGGWIMAHVDLAGAVAAARRARGRVVTVAVNAFTFEQPVYKNDLVSFYAHVIKEGTTSMSVEVKVFAERDPANPQVVKVTEASLAYVAIDESGKKRALPQL</sequence>
<dbReference type="Gene3D" id="3.10.129.10">
    <property type="entry name" value="Hotdog Thioesterase"/>
    <property type="match status" value="1"/>
</dbReference>
<evidence type="ECO:0000259" key="4">
    <source>
        <dbReference type="PROSITE" id="PS51770"/>
    </source>
</evidence>
<dbReference type="Pfam" id="PF03061">
    <property type="entry name" value="4HBT"/>
    <property type="match status" value="1"/>
</dbReference>
<comment type="caution">
    <text evidence="5">The sequence shown here is derived from an EMBL/GenBank/DDBJ whole genome shotgun (WGS) entry which is preliminary data.</text>
</comment>
<dbReference type="EMBL" id="JBDIVE010000009">
    <property type="protein sequence ID" value="MEN3069857.1"/>
    <property type="molecule type" value="Genomic_DNA"/>
</dbReference>
<dbReference type="PANTHER" id="PTHR11049:SF5">
    <property type="entry name" value="ACYL-COA THIOESTER HYDROLASE YCIA"/>
    <property type="match status" value="1"/>
</dbReference>
<evidence type="ECO:0000256" key="3">
    <source>
        <dbReference type="PROSITE-ProRule" id="PRU01106"/>
    </source>
</evidence>
<comment type="similarity">
    <text evidence="1">Belongs to the acyl coenzyme A hydrolase family.</text>
</comment>
<evidence type="ECO:0000313" key="6">
    <source>
        <dbReference type="Proteomes" id="UP001410394"/>
    </source>
</evidence>
<dbReference type="Proteomes" id="UP001410394">
    <property type="component" value="Unassembled WGS sequence"/>
</dbReference>
<gene>
    <name evidence="5" type="ORF">ABDB84_15350</name>
</gene>
<evidence type="ECO:0000256" key="2">
    <source>
        <dbReference type="ARBA" id="ARBA00022801"/>
    </source>
</evidence>
<accession>A0ABU9Z1K9</accession>
<reference evidence="5 6" key="1">
    <citation type="journal article" date="2018" name="Int. J. Syst. Evol. Microbiol.">
        <title>Uliginosibacterium sediminicola sp. nov., isolated from freshwater sediment.</title>
        <authorList>
            <person name="Hwang W.M."/>
            <person name="Kim S.M."/>
            <person name="Kang K."/>
            <person name="Ahn T.Y."/>
        </authorList>
    </citation>
    <scope>NUCLEOTIDE SEQUENCE [LARGE SCALE GENOMIC DNA]</scope>
    <source>
        <strain evidence="5 6">M1-21</strain>
    </source>
</reference>
<dbReference type="InterPro" id="IPR029069">
    <property type="entry name" value="HotDog_dom_sf"/>
</dbReference>
<keyword evidence="6" id="KW-1185">Reference proteome</keyword>
<dbReference type="InterPro" id="IPR033120">
    <property type="entry name" value="HOTDOG_ACOT"/>
</dbReference>
<name>A0ABU9Z1K9_9RHOO</name>
<evidence type="ECO:0000256" key="1">
    <source>
        <dbReference type="ARBA" id="ARBA00010458"/>
    </source>
</evidence>
<dbReference type="CDD" id="cd03442">
    <property type="entry name" value="BFIT_BACH"/>
    <property type="match status" value="1"/>
</dbReference>